<sequence length="192" mass="20760">MFIKRLLPKTESSLQITALCAGVIAVGVVFGVWMFVGGASNVSWWKALGYPGVFLLSLLASGGMVFPIPSLAATCGAAGLELNLFAVGILSGLGEAIGELSGYAIGYGGRSVIQGRKLYIRVREWMSRWGMPIILIVSIIPNPVFDFVGIAAGALKYPVKRFLLIVWIGKTAKGIIIAHTCYWIVQWVRWLD</sequence>
<organism evidence="2">
    <name type="scientific">marine metagenome</name>
    <dbReference type="NCBI Taxonomy" id="408172"/>
    <lineage>
        <taxon>unclassified sequences</taxon>
        <taxon>metagenomes</taxon>
        <taxon>ecological metagenomes</taxon>
    </lineage>
</organism>
<gene>
    <name evidence="2" type="ORF">METZ01_LOCUS149985</name>
</gene>
<name>A0A382A7C2_9ZZZZ</name>
<dbReference type="EMBL" id="UINC01024113">
    <property type="protein sequence ID" value="SVA97131.1"/>
    <property type="molecule type" value="Genomic_DNA"/>
</dbReference>
<evidence type="ECO:0000313" key="2">
    <source>
        <dbReference type="EMBL" id="SVA97131.1"/>
    </source>
</evidence>
<reference evidence="2" key="1">
    <citation type="submission" date="2018-05" db="EMBL/GenBank/DDBJ databases">
        <authorList>
            <person name="Lanie J.A."/>
            <person name="Ng W.-L."/>
            <person name="Kazmierczak K.M."/>
            <person name="Andrzejewski T.M."/>
            <person name="Davidsen T.M."/>
            <person name="Wayne K.J."/>
            <person name="Tettelin H."/>
            <person name="Glass J.I."/>
            <person name="Rusch D."/>
            <person name="Podicherti R."/>
            <person name="Tsui H.-C.T."/>
            <person name="Winkler M.E."/>
        </authorList>
    </citation>
    <scope>NUCLEOTIDE SEQUENCE</scope>
</reference>
<dbReference type="InterPro" id="IPR051311">
    <property type="entry name" value="DedA_domain"/>
</dbReference>
<dbReference type="PANTHER" id="PTHR42709">
    <property type="entry name" value="ALKALINE PHOSPHATASE LIKE PROTEIN"/>
    <property type="match status" value="1"/>
</dbReference>
<keyword evidence="1" id="KW-0472">Membrane</keyword>
<keyword evidence="1" id="KW-1133">Transmembrane helix</keyword>
<feature type="transmembrane region" description="Helical" evidence="1">
    <location>
        <begin position="12"/>
        <end position="36"/>
    </location>
</feature>
<protein>
    <recommendedName>
        <fullName evidence="3">DedA family protein</fullName>
    </recommendedName>
</protein>
<proteinExistence type="predicted"/>
<feature type="transmembrane region" description="Helical" evidence="1">
    <location>
        <begin position="84"/>
        <end position="109"/>
    </location>
</feature>
<dbReference type="PANTHER" id="PTHR42709:SF10">
    <property type="entry name" value="SNARE ASSOCIATED GOLGI PROTEIN"/>
    <property type="match status" value="1"/>
</dbReference>
<evidence type="ECO:0008006" key="3">
    <source>
        <dbReference type="Google" id="ProtNLM"/>
    </source>
</evidence>
<accession>A0A382A7C2</accession>
<evidence type="ECO:0000256" key="1">
    <source>
        <dbReference type="SAM" id="Phobius"/>
    </source>
</evidence>
<feature type="transmembrane region" description="Helical" evidence="1">
    <location>
        <begin position="129"/>
        <end position="155"/>
    </location>
</feature>
<feature type="transmembrane region" description="Helical" evidence="1">
    <location>
        <begin position="162"/>
        <end position="185"/>
    </location>
</feature>
<dbReference type="GO" id="GO:0005886">
    <property type="term" value="C:plasma membrane"/>
    <property type="evidence" value="ECO:0007669"/>
    <property type="project" value="TreeGrafter"/>
</dbReference>
<feature type="transmembrane region" description="Helical" evidence="1">
    <location>
        <begin position="48"/>
        <end position="72"/>
    </location>
</feature>
<dbReference type="AlphaFoldDB" id="A0A382A7C2"/>
<keyword evidence="1" id="KW-0812">Transmembrane</keyword>